<reference evidence="4" key="1">
    <citation type="submission" date="2021-02" db="EMBL/GenBank/DDBJ databases">
        <authorList>
            <person name="Dougan E. K."/>
            <person name="Rhodes N."/>
            <person name="Thang M."/>
            <person name="Chan C."/>
        </authorList>
    </citation>
    <scope>NUCLEOTIDE SEQUENCE</scope>
</reference>
<protein>
    <submittedName>
        <fullName evidence="4">YbiT protein</fullName>
    </submittedName>
</protein>
<dbReference type="InterPro" id="IPR003439">
    <property type="entry name" value="ABC_transporter-like_ATP-bd"/>
</dbReference>
<sequence>MCNWGLAVLLPDAAACCQEFVVSAGQRLALLGPNGCGKTTLLRSLAGRLEVEAGSRILGVGGLRRARVAFFTQDLAQDLPGDITPVEHVLGDDARRTRSERSLSQCTHQDPEWRREGAGRPCRLCHAACRCALAGRAHQPLGWRSRRLTVCRASRTWRC</sequence>
<evidence type="ECO:0000259" key="3">
    <source>
        <dbReference type="Pfam" id="PF00005"/>
    </source>
</evidence>
<proteinExistence type="predicted"/>
<dbReference type="EMBL" id="CAJNIZ010029102">
    <property type="protein sequence ID" value="CAE7513429.1"/>
    <property type="molecule type" value="Genomic_DNA"/>
</dbReference>
<gene>
    <name evidence="4" type="primary">ybiT</name>
    <name evidence="4" type="ORF">SPIL2461_LOCUS13377</name>
</gene>
<evidence type="ECO:0000256" key="2">
    <source>
        <dbReference type="SAM" id="SignalP"/>
    </source>
</evidence>
<keyword evidence="5" id="KW-1185">Reference proteome</keyword>
<keyword evidence="2" id="KW-0732">Signal</keyword>
<dbReference type="InterPro" id="IPR027417">
    <property type="entry name" value="P-loop_NTPase"/>
</dbReference>
<dbReference type="PANTHER" id="PTHR19211:SF133">
    <property type="entry name" value="ABC TRANSPORTER FAMILY PROTEIN"/>
    <property type="match status" value="1"/>
</dbReference>
<evidence type="ECO:0000256" key="1">
    <source>
        <dbReference type="ARBA" id="ARBA00022737"/>
    </source>
</evidence>
<dbReference type="Pfam" id="PF00005">
    <property type="entry name" value="ABC_tran"/>
    <property type="match status" value="1"/>
</dbReference>
<dbReference type="SUPFAM" id="SSF52540">
    <property type="entry name" value="P-loop containing nucleoside triphosphate hydrolases"/>
    <property type="match status" value="1"/>
</dbReference>
<name>A0A812T9J3_SYMPI</name>
<keyword evidence="1" id="KW-0677">Repeat</keyword>
<dbReference type="Proteomes" id="UP000649617">
    <property type="component" value="Unassembled WGS sequence"/>
</dbReference>
<feature type="domain" description="ABC transporter" evidence="3">
    <location>
        <begin position="20"/>
        <end position="74"/>
    </location>
</feature>
<feature type="chain" id="PRO_5032451369" evidence="2">
    <location>
        <begin position="18"/>
        <end position="159"/>
    </location>
</feature>
<accession>A0A812T9J3</accession>
<comment type="caution">
    <text evidence="4">The sequence shown here is derived from an EMBL/GenBank/DDBJ whole genome shotgun (WGS) entry which is preliminary data.</text>
</comment>
<dbReference type="AlphaFoldDB" id="A0A812T9J3"/>
<dbReference type="PANTHER" id="PTHR19211">
    <property type="entry name" value="ATP-BINDING TRANSPORT PROTEIN-RELATED"/>
    <property type="match status" value="1"/>
</dbReference>
<dbReference type="GO" id="GO:0016887">
    <property type="term" value="F:ATP hydrolysis activity"/>
    <property type="evidence" value="ECO:0007669"/>
    <property type="project" value="InterPro"/>
</dbReference>
<evidence type="ECO:0000313" key="5">
    <source>
        <dbReference type="Proteomes" id="UP000649617"/>
    </source>
</evidence>
<organism evidence="4 5">
    <name type="scientific">Symbiodinium pilosum</name>
    <name type="common">Dinoflagellate</name>
    <dbReference type="NCBI Taxonomy" id="2952"/>
    <lineage>
        <taxon>Eukaryota</taxon>
        <taxon>Sar</taxon>
        <taxon>Alveolata</taxon>
        <taxon>Dinophyceae</taxon>
        <taxon>Suessiales</taxon>
        <taxon>Symbiodiniaceae</taxon>
        <taxon>Symbiodinium</taxon>
    </lineage>
</organism>
<feature type="non-terminal residue" evidence="4">
    <location>
        <position position="1"/>
    </location>
</feature>
<dbReference type="GO" id="GO:0005524">
    <property type="term" value="F:ATP binding"/>
    <property type="evidence" value="ECO:0007669"/>
    <property type="project" value="InterPro"/>
</dbReference>
<evidence type="ECO:0000313" key="4">
    <source>
        <dbReference type="EMBL" id="CAE7513429.1"/>
    </source>
</evidence>
<dbReference type="InterPro" id="IPR050611">
    <property type="entry name" value="ABCF"/>
</dbReference>
<feature type="signal peptide" evidence="2">
    <location>
        <begin position="1"/>
        <end position="17"/>
    </location>
</feature>
<dbReference type="OrthoDB" id="348546at2759"/>
<dbReference type="Gene3D" id="3.40.50.300">
    <property type="entry name" value="P-loop containing nucleotide triphosphate hydrolases"/>
    <property type="match status" value="1"/>
</dbReference>